<evidence type="ECO:0000256" key="1">
    <source>
        <dbReference type="ARBA" id="ARBA00004141"/>
    </source>
</evidence>
<feature type="region of interest" description="Disordered" evidence="6">
    <location>
        <begin position="1"/>
        <end position="33"/>
    </location>
</feature>
<feature type="compositionally biased region" description="Low complexity" evidence="6">
    <location>
        <begin position="1"/>
        <end position="13"/>
    </location>
</feature>
<reference evidence="9 10" key="1">
    <citation type="journal article" date="2018" name="Biotechnol. Biofuels">
        <title>Integrative visual omics of the white-rot fungus Polyporus brumalis exposes the biotechnological potential of its oxidative enzymes for delignifying raw plant biomass.</title>
        <authorList>
            <person name="Miyauchi S."/>
            <person name="Rancon A."/>
            <person name="Drula E."/>
            <person name="Hage H."/>
            <person name="Chaduli D."/>
            <person name="Favel A."/>
            <person name="Grisel S."/>
            <person name="Henrissat B."/>
            <person name="Herpoel-Gimbert I."/>
            <person name="Ruiz-Duenas F.J."/>
            <person name="Chevret D."/>
            <person name="Hainaut M."/>
            <person name="Lin J."/>
            <person name="Wang M."/>
            <person name="Pangilinan J."/>
            <person name="Lipzen A."/>
            <person name="Lesage-Meessen L."/>
            <person name="Navarro D."/>
            <person name="Riley R."/>
            <person name="Grigoriev I.V."/>
            <person name="Zhou S."/>
            <person name="Raouche S."/>
            <person name="Rosso M.N."/>
        </authorList>
    </citation>
    <scope>NUCLEOTIDE SEQUENCE [LARGE SCALE GENOMIC DNA]</scope>
    <source>
        <strain evidence="9 10">BRFM 1820</strain>
    </source>
</reference>
<name>A0A371CKM6_9APHY</name>
<evidence type="ECO:0000313" key="9">
    <source>
        <dbReference type="EMBL" id="RDX40819.1"/>
    </source>
</evidence>
<dbReference type="AlphaFoldDB" id="A0A371CKM6"/>
<dbReference type="SUPFAM" id="SSF103473">
    <property type="entry name" value="MFS general substrate transporter"/>
    <property type="match status" value="1"/>
</dbReference>
<keyword evidence="3 7" id="KW-0812">Transmembrane</keyword>
<feature type="transmembrane region" description="Helical" evidence="7">
    <location>
        <begin position="352"/>
        <end position="374"/>
    </location>
</feature>
<proteinExistence type="predicted"/>
<dbReference type="Gene3D" id="1.20.1250.20">
    <property type="entry name" value="MFS general substrate transporter like domains"/>
    <property type="match status" value="2"/>
</dbReference>
<comment type="subcellular location">
    <subcellularLocation>
        <location evidence="1">Membrane</location>
        <topology evidence="1">Multi-pass membrane protein</topology>
    </subcellularLocation>
</comment>
<evidence type="ECO:0000256" key="2">
    <source>
        <dbReference type="ARBA" id="ARBA00022448"/>
    </source>
</evidence>
<feature type="transmembrane region" description="Helical" evidence="7">
    <location>
        <begin position="477"/>
        <end position="498"/>
    </location>
</feature>
<dbReference type="PROSITE" id="PS50850">
    <property type="entry name" value="MFS"/>
    <property type="match status" value="1"/>
</dbReference>
<dbReference type="GO" id="GO:0016020">
    <property type="term" value="C:membrane"/>
    <property type="evidence" value="ECO:0007669"/>
    <property type="project" value="UniProtKB-SubCell"/>
</dbReference>
<dbReference type="InterPro" id="IPR020846">
    <property type="entry name" value="MFS_dom"/>
</dbReference>
<keyword evidence="4 7" id="KW-1133">Transmembrane helix</keyword>
<keyword evidence="10" id="KW-1185">Reference proteome</keyword>
<dbReference type="EMBL" id="KZ857535">
    <property type="protein sequence ID" value="RDX40819.1"/>
    <property type="molecule type" value="Genomic_DNA"/>
</dbReference>
<feature type="transmembrane region" description="Helical" evidence="7">
    <location>
        <begin position="158"/>
        <end position="176"/>
    </location>
</feature>
<evidence type="ECO:0000313" key="10">
    <source>
        <dbReference type="Proteomes" id="UP000256964"/>
    </source>
</evidence>
<sequence length="544" mass="60124">MASTQPSSSSPASVRIDEEKLEDGPSPARDSALSDGTFYQLQVSGKPVRKHFFSPPDGTLAEAVNRDADNVQFTDVEEKAVRRKIDLRVLSLVVASYIFNQFDRTNIGNAHVLKAFNDNFGVTNNNKWTLALSIFYVGYCLLEMPANVLQRHIGANRFFFLSLLFWGISSLSFVYAKGYAGLLVLRVLLGIGEAGYYAGMIYYLSFWYKRSELALRISLCMTGTLPGAIGGLLAFGLVRIETPVLTGWQFLFLIEAIPTIIMAFMILLFLPSFPFSNSFLTPREKAIAQARLNRDHRPQSHGGMTGWQGFKAIVNDLHAWLLMIVYASFNVGVATISYFLPTLINELGFTPLASQGLTVAPYAAGWFMVIFQALHSDRTRDRGYHIMLSTAVSCVGYIVLAALATRGTSTSTIGGRYFALFLVVGGNYSLFPLVMSWAANVFSPTSKRGVGTAFIVSISNCVSIASPQIYFDPEDNFQNGHAIAAGCLFASFLAAFVLRTRLASMNRRNAEKVRAMSESERDEKAAATEHQEVYDNDPRYVFMT</sequence>
<feature type="transmembrane region" description="Helical" evidence="7">
    <location>
        <begin position="386"/>
        <end position="405"/>
    </location>
</feature>
<dbReference type="FunFam" id="1.20.1250.20:FF:000013">
    <property type="entry name" value="MFS general substrate transporter"/>
    <property type="match status" value="1"/>
</dbReference>
<evidence type="ECO:0000256" key="3">
    <source>
        <dbReference type="ARBA" id="ARBA00022692"/>
    </source>
</evidence>
<organism evidence="9 10">
    <name type="scientific">Lentinus brumalis</name>
    <dbReference type="NCBI Taxonomy" id="2498619"/>
    <lineage>
        <taxon>Eukaryota</taxon>
        <taxon>Fungi</taxon>
        <taxon>Dikarya</taxon>
        <taxon>Basidiomycota</taxon>
        <taxon>Agaricomycotina</taxon>
        <taxon>Agaricomycetes</taxon>
        <taxon>Polyporales</taxon>
        <taxon>Polyporaceae</taxon>
        <taxon>Lentinus</taxon>
    </lineage>
</organism>
<dbReference type="GO" id="GO:0022857">
    <property type="term" value="F:transmembrane transporter activity"/>
    <property type="evidence" value="ECO:0007669"/>
    <property type="project" value="InterPro"/>
</dbReference>
<feature type="transmembrane region" description="Helical" evidence="7">
    <location>
        <begin position="417"/>
        <end position="438"/>
    </location>
</feature>
<feature type="transmembrane region" description="Helical" evidence="7">
    <location>
        <begin position="182"/>
        <end position="205"/>
    </location>
</feature>
<dbReference type="InterPro" id="IPR036259">
    <property type="entry name" value="MFS_trans_sf"/>
</dbReference>
<evidence type="ECO:0000256" key="5">
    <source>
        <dbReference type="ARBA" id="ARBA00023136"/>
    </source>
</evidence>
<evidence type="ECO:0000259" key="8">
    <source>
        <dbReference type="PROSITE" id="PS50850"/>
    </source>
</evidence>
<feature type="domain" description="Major facilitator superfamily (MFS) profile" evidence="8">
    <location>
        <begin position="89"/>
        <end position="503"/>
    </location>
</feature>
<evidence type="ECO:0000256" key="4">
    <source>
        <dbReference type="ARBA" id="ARBA00022989"/>
    </source>
</evidence>
<dbReference type="PANTHER" id="PTHR43791:SF36">
    <property type="entry name" value="TRANSPORTER, PUTATIVE (AFU_ORTHOLOGUE AFUA_6G08340)-RELATED"/>
    <property type="match status" value="1"/>
</dbReference>
<evidence type="ECO:0000256" key="6">
    <source>
        <dbReference type="SAM" id="MobiDB-lite"/>
    </source>
</evidence>
<keyword evidence="5 7" id="KW-0472">Membrane</keyword>
<dbReference type="InterPro" id="IPR011701">
    <property type="entry name" value="MFS"/>
</dbReference>
<dbReference type="OrthoDB" id="2985014at2759"/>
<dbReference type="Proteomes" id="UP000256964">
    <property type="component" value="Unassembled WGS sequence"/>
</dbReference>
<gene>
    <name evidence="9" type="ORF">OH76DRAFT_1467380</name>
</gene>
<feature type="transmembrane region" description="Helical" evidence="7">
    <location>
        <begin position="250"/>
        <end position="270"/>
    </location>
</feature>
<dbReference type="PANTHER" id="PTHR43791">
    <property type="entry name" value="PERMEASE-RELATED"/>
    <property type="match status" value="1"/>
</dbReference>
<feature type="transmembrane region" description="Helical" evidence="7">
    <location>
        <begin position="217"/>
        <end position="238"/>
    </location>
</feature>
<dbReference type="STRING" id="139420.A0A371CKM6"/>
<keyword evidence="2" id="KW-0813">Transport</keyword>
<accession>A0A371CKM6</accession>
<evidence type="ECO:0000256" key="7">
    <source>
        <dbReference type="SAM" id="Phobius"/>
    </source>
</evidence>
<dbReference type="Pfam" id="PF07690">
    <property type="entry name" value="MFS_1"/>
    <property type="match status" value="1"/>
</dbReference>
<feature type="transmembrane region" description="Helical" evidence="7">
    <location>
        <begin position="319"/>
        <end position="340"/>
    </location>
</feature>
<feature type="transmembrane region" description="Helical" evidence="7">
    <location>
        <begin position="450"/>
        <end position="471"/>
    </location>
</feature>
<protein>
    <submittedName>
        <fullName evidence="9">MFS general substrate transporter</fullName>
    </submittedName>
</protein>